<sequence>MSAAQDALARVALNQVVEPGRFRLLDRVSARGAVDVRDELLAMSGESADHQLVAQRLRAVDPAAVLERAHRMGLRWVVPGDPEWPSGLDDLEHVEPLHDRSGVPLGLWVKGPLRLDALARSVAVVGSRSSTAYGTHVAREIACEVVDKGWGVVSGAAFGIDQAAHRGALAGEGPTVAVLACGADRIYPKDHETLFRLLAQQGAIVSEAAPGWAPMRVRFLARNRLIAALTRGTVVVEAAARSGALTTSTWADRLSRPVMGVPGAVTNPLAQGVHQLLRRGGSLVTSGAEVLEHLGAAGEHVTTEQRGPDRPRDLLSPVDRQVLEAVPLSRPASLESVARLAALETGVVKGALESLAGQGMVVHTARGWRQGAASSDRPLPFLDSRG</sequence>
<feature type="domain" description="Smf/DprA SLOG" evidence="2">
    <location>
        <begin position="77"/>
        <end position="294"/>
    </location>
</feature>
<gene>
    <name evidence="3" type="primary">dprA</name>
    <name evidence="3" type="ORF">GCM10009843_06230</name>
</gene>
<dbReference type="NCBIfam" id="TIGR00732">
    <property type="entry name" value="dprA"/>
    <property type="match status" value="1"/>
</dbReference>
<name>A0ABN2XQH7_9ACTN</name>
<comment type="caution">
    <text evidence="3">The sequence shown here is derived from an EMBL/GenBank/DDBJ whole genome shotgun (WGS) entry which is preliminary data.</text>
</comment>
<evidence type="ECO:0000313" key="4">
    <source>
        <dbReference type="Proteomes" id="UP001500575"/>
    </source>
</evidence>
<accession>A0ABN2XQH7</accession>
<proteinExistence type="inferred from homology"/>
<comment type="similarity">
    <text evidence="1">Belongs to the DprA/Smf family.</text>
</comment>
<dbReference type="Proteomes" id="UP001500575">
    <property type="component" value="Unassembled WGS sequence"/>
</dbReference>
<dbReference type="InterPro" id="IPR003488">
    <property type="entry name" value="DprA"/>
</dbReference>
<keyword evidence="4" id="KW-1185">Reference proteome</keyword>
<dbReference type="Gene3D" id="3.40.50.450">
    <property type="match status" value="1"/>
</dbReference>
<dbReference type="InterPro" id="IPR057666">
    <property type="entry name" value="DrpA_SLOG"/>
</dbReference>
<dbReference type="RefSeq" id="WP_344302152.1">
    <property type="nucleotide sequence ID" value="NZ_BAAAQQ010000002.1"/>
</dbReference>
<dbReference type="Pfam" id="PF02481">
    <property type="entry name" value="DNA_processg_A"/>
    <property type="match status" value="1"/>
</dbReference>
<evidence type="ECO:0000259" key="2">
    <source>
        <dbReference type="Pfam" id="PF02481"/>
    </source>
</evidence>
<evidence type="ECO:0000256" key="1">
    <source>
        <dbReference type="ARBA" id="ARBA00006525"/>
    </source>
</evidence>
<dbReference type="PANTHER" id="PTHR43022:SF1">
    <property type="entry name" value="PROTEIN SMF"/>
    <property type="match status" value="1"/>
</dbReference>
<organism evidence="3 4">
    <name type="scientific">Nocardioides bigeumensis</name>
    <dbReference type="NCBI Taxonomy" id="433657"/>
    <lineage>
        <taxon>Bacteria</taxon>
        <taxon>Bacillati</taxon>
        <taxon>Actinomycetota</taxon>
        <taxon>Actinomycetes</taxon>
        <taxon>Propionibacteriales</taxon>
        <taxon>Nocardioidaceae</taxon>
        <taxon>Nocardioides</taxon>
    </lineage>
</organism>
<dbReference type="EMBL" id="BAAAQQ010000002">
    <property type="protein sequence ID" value="GAA2116193.1"/>
    <property type="molecule type" value="Genomic_DNA"/>
</dbReference>
<protein>
    <submittedName>
        <fullName evidence="3">DNA-processing protein DprA</fullName>
    </submittedName>
</protein>
<evidence type="ECO:0000313" key="3">
    <source>
        <dbReference type="EMBL" id="GAA2116193.1"/>
    </source>
</evidence>
<dbReference type="SUPFAM" id="SSF102405">
    <property type="entry name" value="MCP/YpsA-like"/>
    <property type="match status" value="1"/>
</dbReference>
<dbReference type="PANTHER" id="PTHR43022">
    <property type="entry name" value="PROTEIN SMF"/>
    <property type="match status" value="1"/>
</dbReference>
<reference evidence="3 4" key="1">
    <citation type="journal article" date="2019" name="Int. J. Syst. Evol. Microbiol.">
        <title>The Global Catalogue of Microorganisms (GCM) 10K type strain sequencing project: providing services to taxonomists for standard genome sequencing and annotation.</title>
        <authorList>
            <consortium name="The Broad Institute Genomics Platform"/>
            <consortium name="The Broad Institute Genome Sequencing Center for Infectious Disease"/>
            <person name="Wu L."/>
            <person name="Ma J."/>
        </authorList>
    </citation>
    <scope>NUCLEOTIDE SEQUENCE [LARGE SCALE GENOMIC DNA]</scope>
    <source>
        <strain evidence="3 4">JCM 16021</strain>
    </source>
</reference>